<keyword evidence="6" id="KW-1185">Reference proteome</keyword>
<name>A0A965ZJ63_9SPHI</name>
<evidence type="ECO:0000313" key="5">
    <source>
        <dbReference type="EMBL" id="NCD70934.1"/>
    </source>
</evidence>
<organism evidence="5 6">
    <name type="scientific">Mucilaginibacter agri</name>
    <dbReference type="NCBI Taxonomy" id="2695265"/>
    <lineage>
        <taxon>Bacteria</taxon>
        <taxon>Pseudomonadati</taxon>
        <taxon>Bacteroidota</taxon>
        <taxon>Sphingobacteriia</taxon>
        <taxon>Sphingobacteriales</taxon>
        <taxon>Sphingobacteriaceae</taxon>
        <taxon>Mucilaginibacter</taxon>
    </lineage>
</organism>
<evidence type="ECO:0000259" key="4">
    <source>
        <dbReference type="Pfam" id="PF02470"/>
    </source>
</evidence>
<protein>
    <submittedName>
        <fullName evidence="5">MCE family protein</fullName>
    </submittedName>
</protein>
<dbReference type="RefSeq" id="WP_166586879.1">
    <property type="nucleotide sequence ID" value="NZ_WWEO01000043.1"/>
</dbReference>
<proteinExistence type="predicted"/>
<feature type="region of interest" description="Disordered" evidence="2">
    <location>
        <begin position="320"/>
        <end position="339"/>
    </location>
</feature>
<comment type="caution">
    <text evidence="5">The sequence shown here is derived from an EMBL/GenBank/DDBJ whole genome shotgun (WGS) entry which is preliminary data.</text>
</comment>
<accession>A0A965ZJ63</accession>
<feature type="transmembrane region" description="Helical" evidence="3">
    <location>
        <begin position="9"/>
        <end position="31"/>
    </location>
</feature>
<reference evidence="5" key="2">
    <citation type="submission" date="2020-10" db="EMBL/GenBank/DDBJ databases">
        <title>Mucilaginibacter sp. nov., isolated from soil.</title>
        <authorList>
            <person name="Jeon C.O."/>
        </authorList>
    </citation>
    <scope>NUCLEOTIDE SEQUENCE</scope>
    <source>
        <strain evidence="5">R11</strain>
    </source>
</reference>
<feature type="compositionally biased region" description="Basic and acidic residues" evidence="2">
    <location>
        <begin position="320"/>
        <end position="331"/>
    </location>
</feature>
<dbReference type="AlphaFoldDB" id="A0A965ZJ63"/>
<keyword evidence="3" id="KW-0812">Transmembrane</keyword>
<dbReference type="EMBL" id="WWEO01000043">
    <property type="protein sequence ID" value="NCD70934.1"/>
    <property type="molecule type" value="Genomic_DNA"/>
</dbReference>
<keyword evidence="1" id="KW-0175">Coiled coil</keyword>
<feature type="coiled-coil region" evidence="1">
    <location>
        <begin position="280"/>
        <end position="307"/>
    </location>
</feature>
<evidence type="ECO:0000256" key="3">
    <source>
        <dbReference type="SAM" id="Phobius"/>
    </source>
</evidence>
<evidence type="ECO:0000256" key="1">
    <source>
        <dbReference type="SAM" id="Coils"/>
    </source>
</evidence>
<dbReference type="PANTHER" id="PTHR33371">
    <property type="entry name" value="INTERMEMBRANE PHOSPHOLIPID TRANSPORT SYSTEM BINDING PROTEIN MLAD-RELATED"/>
    <property type="match status" value="1"/>
</dbReference>
<dbReference type="Pfam" id="PF02470">
    <property type="entry name" value="MlaD"/>
    <property type="match status" value="1"/>
</dbReference>
<dbReference type="InterPro" id="IPR052336">
    <property type="entry name" value="MlaD_Phospholipid_Transporter"/>
</dbReference>
<reference evidence="5" key="1">
    <citation type="submission" date="2020-01" db="EMBL/GenBank/DDBJ databases">
        <authorList>
            <person name="Seo Y.L."/>
        </authorList>
    </citation>
    <scope>NUCLEOTIDE SEQUENCE</scope>
    <source>
        <strain evidence="5">R11</strain>
    </source>
</reference>
<dbReference type="PANTHER" id="PTHR33371:SF4">
    <property type="entry name" value="INTERMEMBRANE PHOSPHOLIPID TRANSPORT SYSTEM BINDING PROTEIN MLAD"/>
    <property type="match status" value="1"/>
</dbReference>
<feature type="domain" description="Mce/MlaD" evidence="4">
    <location>
        <begin position="40"/>
        <end position="118"/>
    </location>
</feature>
<keyword evidence="3" id="KW-1133">Transmembrane helix</keyword>
<evidence type="ECO:0000256" key="2">
    <source>
        <dbReference type="SAM" id="MobiDB-lite"/>
    </source>
</evidence>
<keyword evidence="3" id="KW-0472">Membrane</keyword>
<evidence type="ECO:0000313" key="6">
    <source>
        <dbReference type="Proteomes" id="UP000638732"/>
    </source>
</evidence>
<gene>
    <name evidence="5" type="ORF">GSY63_16330</name>
</gene>
<sequence>MDNADNRKAVWVGIFIAVGLVIFIIGVFTFGNSRKSFSDGIHISAVFNDVNGLMKGNNIWFSGVRVGTIKSITFTGISQVYVTMNIDKNAQQYIHRNAGVRVSSEGFIGNKIIVIDGGSPNAPVVEDGDRLKAEAQMSTDDIMKTLQQNNTNLLAITTDFKALSRNLVAGKGLVGQLLTDSVLSLRFKSVVENLNRTTASTARMADQLNQYGIKLNSKDGLATKFATDTTVFKQFQRAVNQLQQTTKTASDFADNLNKASNKLNTTDNAIGVLLNDPKAAVKVQNTIEQLQQSSVKLNDDLEAAQHNFFLKGFFKKKQKEQEKIEKQRQDSIENSNKIK</sequence>
<dbReference type="Proteomes" id="UP000638732">
    <property type="component" value="Unassembled WGS sequence"/>
</dbReference>
<dbReference type="InterPro" id="IPR003399">
    <property type="entry name" value="Mce/MlaD"/>
</dbReference>